<keyword evidence="3 4" id="KW-0472">Membrane</keyword>
<dbReference type="AlphaFoldDB" id="A0A2U8WP11"/>
<dbReference type="KEGG" id="mtea:DK419_17510"/>
<sequence length="61" mass="6621">MSSNTLVLIACLAVAVVLLLGLANMLRGGSANVSQRLMRLRVLLQFVAILVIMGVLWWRGV</sequence>
<dbReference type="InterPro" id="IPR007667">
    <property type="entry name" value="Hypoxia_induced_domain"/>
</dbReference>
<evidence type="ECO:0000313" key="6">
    <source>
        <dbReference type="EMBL" id="AWN47899.1"/>
    </source>
</evidence>
<accession>A0A2U8WP11</accession>
<dbReference type="NCBIfam" id="NF033233">
    <property type="entry name" value="twin_helix"/>
    <property type="match status" value="1"/>
</dbReference>
<dbReference type="EMBL" id="CP029553">
    <property type="protein sequence ID" value="AWN47899.1"/>
    <property type="molecule type" value="Genomic_DNA"/>
</dbReference>
<reference evidence="6 7" key="1">
    <citation type="submission" date="2018-05" db="EMBL/GenBank/DDBJ databases">
        <title>Complete Genome Sequence of Methylobacterium sp. 17Sr1-28.</title>
        <authorList>
            <person name="Srinivasan S."/>
        </authorList>
    </citation>
    <scope>NUCLEOTIDE SEQUENCE [LARGE SCALE GENOMIC DNA]</scope>
    <source>
        <strain evidence="6 7">17Sr1-28</strain>
    </source>
</reference>
<proteinExistence type="predicted"/>
<feature type="transmembrane region" description="Helical" evidence="4">
    <location>
        <begin position="6"/>
        <end position="26"/>
    </location>
</feature>
<feature type="transmembrane region" description="Helical" evidence="4">
    <location>
        <begin position="38"/>
        <end position="58"/>
    </location>
</feature>
<dbReference type="RefSeq" id="WP_109960218.1">
    <property type="nucleotide sequence ID" value="NZ_CP029553.1"/>
</dbReference>
<dbReference type="Proteomes" id="UP000245444">
    <property type="component" value="Chromosome"/>
</dbReference>
<evidence type="ECO:0000259" key="5">
    <source>
        <dbReference type="PROSITE" id="PS51503"/>
    </source>
</evidence>
<keyword evidence="7" id="KW-1185">Reference proteome</keyword>
<name>A0A2U8WP11_9HYPH</name>
<dbReference type="Pfam" id="PF04588">
    <property type="entry name" value="HIG_1_N"/>
    <property type="match status" value="1"/>
</dbReference>
<evidence type="ECO:0000256" key="4">
    <source>
        <dbReference type="SAM" id="Phobius"/>
    </source>
</evidence>
<evidence type="ECO:0000256" key="3">
    <source>
        <dbReference type="ARBA" id="ARBA00023136"/>
    </source>
</evidence>
<feature type="domain" description="HIG1" evidence="5">
    <location>
        <begin position="1"/>
        <end position="61"/>
    </location>
</feature>
<dbReference type="OrthoDB" id="7951376at2"/>
<evidence type="ECO:0000256" key="1">
    <source>
        <dbReference type="ARBA" id="ARBA00022692"/>
    </source>
</evidence>
<evidence type="ECO:0000256" key="2">
    <source>
        <dbReference type="ARBA" id="ARBA00022989"/>
    </source>
</evidence>
<keyword evidence="2 4" id="KW-1133">Transmembrane helix</keyword>
<gene>
    <name evidence="6" type="ORF">DK419_17510</name>
</gene>
<keyword evidence="1 4" id="KW-0812">Transmembrane</keyword>
<protein>
    <submittedName>
        <fullName evidence="6">Twin transmembrane helix small protein</fullName>
    </submittedName>
</protein>
<organism evidence="6 7">
    <name type="scientific">Methylobacterium terrae</name>
    <dbReference type="NCBI Taxonomy" id="2202827"/>
    <lineage>
        <taxon>Bacteria</taxon>
        <taxon>Pseudomonadati</taxon>
        <taxon>Pseudomonadota</taxon>
        <taxon>Alphaproteobacteria</taxon>
        <taxon>Hyphomicrobiales</taxon>
        <taxon>Methylobacteriaceae</taxon>
        <taxon>Methylobacterium</taxon>
    </lineage>
</organism>
<evidence type="ECO:0000313" key="7">
    <source>
        <dbReference type="Proteomes" id="UP000245444"/>
    </source>
</evidence>
<dbReference type="Gene3D" id="6.10.140.1320">
    <property type="match status" value="1"/>
</dbReference>
<dbReference type="PROSITE" id="PS51503">
    <property type="entry name" value="HIG1"/>
    <property type="match status" value="1"/>
</dbReference>